<proteinExistence type="predicted"/>
<accession>A0A2C9U7G6</accession>
<name>A0A2C9U7G6_MANES</name>
<evidence type="ECO:0000313" key="1">
    <source>
        <dbReference type="EMBL" id="OAY25872.1"/>
    </source>
</evidence>
<sequence>MHHTRSAKIIYGGPNLTKSFNFRDLCLPLILCIPHNKTEASDLTCQNHFRSIYRFHPKIKTIGVKLNYIQRINCIPLRMSASVT</sequence>
<reference evidence="1" key="1">
    <citation type="submission" date="2016-02" db="EMBL/GenBank/DDBJ databases">
        <title>WGS assembly of Manihot esculenta.</title>
        <authorList>
            <person name="Bredeson J.V."/>
            <person name="Prochnik S.E."/>
            <person name="Lyons J.B."/>
            <person name="Schmutz J."/>
            <person name="Grimwood J."/>
            <person name="Vrebalov J."/>
            <person name="Bart R.S."/>
            <person name="Amuge T."/>
            <person name="Ferguson M.E."/>
            <person name="Green R."/>
            <person name="Putnam N."/>
            <person name="Stites J."/>
            <person name="Rounsley S."/>
            <person name="Rokhsar D.S."/>
        </authorList>
    </citation>
    <scope>NUCLEOTIDE SEQUENCE [LARGE SCALE GENOMIC DNA]</scope>
    <source>
        <tissue evidence="1">Leaf</tissue>
    </source>
</reference>
<dbReference type="AlphaFoldDB" id="A0A2C9U7G6"/>
<gene>
    <name evidence="1" type="ORF">MANES_16G002200</name>
</gene>
<organism evidence="1">
    <name type="scientific">Manihot esculenta</name>
    <name type="common">Cassava</name>
    <name type="synonym">Jatropha manihot</name>
    <dbReference type="NCBI Taxonomy" id="3983"/>
    <lineage>
        <taxon>Eukaryota</taxon>
        <taxon>Viridiplantae</taxon>
        <taxon>Streptophyta</taxon>
        <taxon>Embryophyta</taxon>
        <taxon>Tracheophyta</taxon>
        <taxon>Spermatophyta</taxon>
        <taxon>Magnoliopsida</taxon>
        <taxon>eudicotyledons</taxon>
        <taxon>Gunneridae</taxon>
        <taxon>Pentapetalae</taxon>
        <taxon>rosids</taxon>
        <taxon>fabids</taxon>
        <taxon>Malpighiales</taxon>
        <taxon>Euphorbiaceae</taxon>
        <taxon>Crotonoideae</taxon>
        <taxon>Manihoteae</taxon>
        <taxon>Manihot</taxon>
    </lineage>
</organism>
<protein>
    <submittedName>
        <fullName evidence="1">Uncharacterized protein</fullName>
    </submittedName>
</protein>
<dbReference type="EMBL" id="CM004402">
    <property type="protein sequence ID" value="OAY25872.1"/>
    <property type="molecule type" value="Genomic_DNA"/>
</dbReference>